<proteinExistence type="predicted"/>
<evidence type="ECO:0000313" key="1">
    <source>
        <dbReference type="EMBL" id="TRZ01045.1"/>
    </source>
</evidence>
<reference evidence="1 2" key="1">
    <citation type="journal article" date="2019" name="Sci. Data">
        <title>Hybrid genome assembly and annotation of Danionella translucida.</title>
        <authorList>
            <person name="Kadobianskyi M."/>
            <person name="Schulze L."/>
            <person name="Schuelke M."/>
            <person name="Judkewitz B."/>
        </authorList>
    </citation>
    <scope>NUCLEOTIDE SEQUENCE [LARGE SCALE GENOMIC DNA]</scope>
    <source>
        <strain evidence="1 2">Bolton</strain>
    </source>
</reference>
<protein>
    <submittedName>
        <fullName evidence="1">Uncharacterized protein</fullName>
    </submittedName>
</protein>
<dbReference type="Proteomes" id="UP000316079">
    <property type="component" value="Unassembled WGS sequence"/>
</dbReference>
<name>A0A553RFS7_9TELE</name>
<dbReference type="OrthoDB" id="10264956at2759"/>
<comment type="caution">
    <text evidence="1">The sequence shown here is derived from an EMBL/GenBank/DDBJ whole genome shotgun (WGS) entry which is preliminary data.</text>
</comment>
<accession>A0A553RFS7</accession>
<dbReference type="EMBL" id="SRMA01024174">
    <property type="protein sequence ID" value="TRZ01045.1"/>
    <property type="molecule type" value="Genomic_DNA"/>
</dbReference>
<dbReference type="AlphaFoldDB" id="A0A553RFS7"/>
<evidence type="ECO:0000313" key="2">
    <source>
        <dbReference type="Proteomes" id="UP000316079"/>
    </source>
</evidence>
<organism evidence="1 2">
    <name type="scientific">Danionella cerebrum</name>
    <dbReference type="NCBI Taxonomy" id="2873325"/>
    <lineage>
        <taxon>Eukaryota</taxon>
        <taxon>Metazoa</taxon>
        <taxon>Chordata</taxon>
        <taxon>Craniata</taxon>
        <taxon>Vertebrata</taxon>
        <taxon>Euteleostomi</taxon>
        <taxon>Actinopterygii</taxon>
        <taxon>Neopterygii</taxon>
        <taxon>Teleostei</taxon>
        <taxon>Ostariophysi</taxon>
        <taxon>Cypriniformes</taxon>
        <taxon>Danionidae</taxon>
        <taxon>Danioninae</taxon>
        <taxon>Danionella</taxon>
    </lineage>
</organism>
<gene>
    <name evidence="1" type="ORF">DNTS_029304</name>
</gene>
<sequence>MSFLEFFCTSDFVPHNLTSGSSPHSTLTFLFISAVAVVCYHPAPSSVCLTILSCFMSSFGGGEVGVDQLLAAVAPFTIGPPLKLCMCV</sequence>
<keyword evidence="2" id="KW-1185">Reference proteome</keyword>